<feature type="domain" description="HTH marR-type" evidence="4">
    <location>
        <begin position="9"/>
        <end position="150"/>
    </location>
</feature>
<accession>A0AAW9NXF8</accession>
<reference evidence="5 6" key="1">
    <citation type="submission" date="2023-03" db="EMBL/GenBank/DDBJ databases">
        <title>Bacillus Genome Sequencing.</title>
        <authorList>
            <person name="Dunlap C."/>
        </authorList>
    </citation>
    <scope>NUCLEOTIDE SEQUENCE [LARGE SCALE GENOMIC DNA]</scope>
    <source>
        <strain evidence="5 6">B-59205</strain>
    </source>
</reference>
<sequence length="171" mass="20059">MKLEWMGNHRALIEKMIKYGNAYSNTYKRQFTYGTNILLTASQIQTLEYIIEADDEDQKMSEMAERLGVSRSAFSKNVKNLAEKGLLEKYRLSGNRKDIYVKPSSEGYALYQQYTEYILKECFDDMFHIANRIPESAKEDFMVLLDRFSDTLIHFSAKKETPQELVMMDEE</sequence>
<dbReference type="PROSITE" id="PS50995">
    <property type="entry name" value="HTH_MARR_2"/>
    <property type="match status" value="1"/>
</dbReference>
<comment type="caution">
    <text evidence="5">The sequence shown here is derived from an EMBL/GenBank/DDBJ whole genome shotgun (WGS) entry which is preliminary data.</text>
</comment>
<dbReference type="AlphaFoldDB" id="A0AAW9NXF8"/>
<keyword evidence="2" id="KW-0238">DNA-binding</keyword>
<dbReference type="PROSITE" id="PS01117">
    <property type="entry name" value="HTH_MARR_1"/>
    <property type="match status" value="1"/>
</dbReference>
<gene>
    <name evidence="5" type="ORF">P9B03_15355</name>
</gene>
<dbReference type="GO" id="GO:0003700">
    <property type="term" value="F:DNA-binding transcription factor activity"/>
    <property type="evidence" value="ECO:0007669"/>
    <property type="project" value="InterPro"/>
</dbReference>
<dbReference type="InterPro" id="IPR011991">
    <property type="entry name" value="ArsR-like_HTH"/>
</dbReference>
<evidence type="ECO:0000259" key="4">
    <source>
        <dbReference type="PROSITE" id="PS50995"/>
    </source>
</evidence>
<name>A0AAW9NXF8_9BACL</name>
<dbReference type="PANTHER" id="PTHR42756:SF1">
    <property type="entry name" value="TRANSCRIPTIONAL REPRESSOR OF EMRAB OPERON"/>
    <property type="match status" value="1"/>
</dbReference>
<dbReference type="InterPro" id="IPR000835">
    <property type="entry name" value="HTH_MarR-typ"/>
</dbReference>
<evidence type="ECO:0000256" key="3">
    <source>
        <dbReference type="ARBA" id="ARBA00023163"/>
    </source>
</evidence>
<dbReference type="SUPFAM" id="SSF46785">
    <property type="entry name" value="Winged helix' DNA-binding domain"/>
    <property type="match status" value="1"/>
</dbReference>
<dbReference type="SMART" id="SM00347">
    <property type="entry name" value="HTH_MARR"/>
    <property type="match status" value="1"/>
</dbReference>
<evidence type="ECO:0000256" key="2">
    <source>
        <dbReference type="ARBA" id="ARBA00023125"/>
    </source>
</evidence>
<dbReference type="Pfam" id="PF12802">
    <property type="entry name" value="MarR_2"/>
    <property type="match status" value="1"/>
</dbReference>
<dbReference type="InterPro" id="IPR036390">
    <property type="entry name" value="WH_DNA-bd_sf"/>
</dbReference>
<evidence type="ECO:0000313" key="5">
    <source>
        <dbReference type="EMBL" id="MEC1179876.1"/>
    </source>
</evidence>
<organism evidence="5 6">
    <name type="scientific">Metasolibacillus meyeri</name>
    <dbReference type="NCBI Taxonomy" id="1071052"/>
    <lineage>
        <taxon>Bacteria</taxon>
        <taxon>Bacillati</taxon>
        <taxon>Bacillota</taxon>
        <taxon>Bacilli</taxon>
        <taxon>Bacillales</taxon>
        <taxon>Caryophanaceae</taxon>
        <taxon>Metasolibacillus</taxon>
    </lineage>
</organism>
<proteinExistence type="predicted"/>
<dbReference type="PANTHER" id="PTHR42756">
    <property type="entry name" value="TRANSCRIPTIONAL REGULATOR, MARR"/>
    <property type="match status" value="1"/>
</dbReference>
<dbReference type="Gene3D" id="1.10.10.10">
    <property type="entry name" value="Winged helix-like DNA-binding domain superfamily/Winged helix DNA-binding domain"/>
    <property type="match status" value="1"/>
</dbReference>
<evidence type="ECO:0000256" key="1">
    <source>
        <dbReference type="ARBA" id="ARBA00023015"/>
    </source>
</evidence>
<protein>
    <submittedName>
        <fullName evidence="5">MarR family transcriptional regulator</fullName>
    </submittedName>
</protein>
<evidence type="ECO:0000313" key="6">
    <source>
        <dbReference type="Proteomes" id="UP001344888"/>
    </source>
</evidence>
<dbReference type="RefSeq" id="WP_326124372.1">
    <property type="nucleotide sequence ID" value="NZ_JARSFG010000020.1"/>
</dbReference>
<dbReference type="Proteomes" id="UP001344888">
    <property type="component" value="Unassembled WGS sequence"/>
</dbReference>
<dbReference type="EMBL" id="JARSFG010000020">
    <property type="protein sequence ID" value="MEC1179876.1"/>
    <property type="molecule type" value="Genomic_DNA"/>
</dbReference>
<dbReference type="InterPro" id="IPR023187">
    <property type="entry name" value="Tscrpt_reg_MarR-type_CS"/>
</dbReference>
<dbReference type="InterPro" id="IPR036388">
    <property type="entry name" value="WH-like_DNA-bd_sf"/>
</dbReference>
<keyword evidence="3" id="KW-0804">Transcription</keyword>
<dbReference type="CDD" id="cd00090">
    <property type="entry name" value="HTH_ARSR"/>
    <property type="match status" value="1"/>
</dbReference>
<keyword evidence="6" id="KW-1185">Reference proteome</keyword>
<keyword evidence="1" id="KW-0805">Transcription regulation</keyword>
<dbReference type="GO" id="GO:0003677">
    <property type="term" value="F:DNA binding"/>
    <property type="evidence" value="ECO:0007669"/>
    <property type="project" value="UniProtKB-KW"/>
</dbReference>